<dbReference type="InterPro" id="IPR018365">
    <property type="entry name" value="Cell_cycle_FtsW-rel_CS"/>
</dbReference>
<proteinExistence type="predicted"/>
<evidence type="ECO:0000256" key="10">
    <source>
        <dbReference type="ARBA" id="ARBA00023316"/>
    </source>
</evidence>
<dbReference type="InterPro" id="IPR011923">
    <property type="entry name" value="RodA/MrdB"/>
</dbReference>
<feature type="transmembrane region" description="Helical" evidence="13">
    <location>
        <begin position="57"/>
        <end position="76"/>
    </location>
</feature>
<evidence type="ECO:0000256" key="4">
    <source>
        <dbReference type="ARBA" id="ARBA00022679"/>
    </source>
</evidence>
<evidence type="ECO:0000256" key="5">
    <source>
        <dbReference type="ARBA" id="ARBA00022692"/>
    </source>
</evidence>
<accession>A0A6M1RKX9</accession>
<reference evidence="14 15" key="1">
    <citation type="submission" date="2020-02" db="EMBL/GenBank/DDBJ databases">
        <title>Draft genome sequence of Limisphaera ngatamarikiensis NGM72.4T, a thermophilic Verrucomicrobia grouped in subdivision 3.</title>
        <authorList>
            <person name="Carere C.R."/>
            <person name="Steen J."/>
            <person name="Hugenholtz P."/>
            <person name="Stott M.B."/>
        </authorList>
    </citation>
    <scope>NUCLEOTIDE SEQUENCE [LARGE SCALE GENOMIC DNA]</scope>
    <source>
        <strain evidence="14 15">NGM72.4</strain>
    </source>
</reference>
<feature type="transmembrane region" description="Helical" evidence="13">
    <location>
        <begin position="310"/>
        <end position="329"/>
    </location>
</feature>
<name>A0A6M1RKX9_9BACT</name>
<keyword evidence="9 13" id="KW-0472">Membrane</keyword>
<dbReference type="NCBIfam" id="TIGR02210">
    <property type="entry name" value="rodA_shape"/>
    <property type="match status" value="1"/>
</dbReference>
<organism evidence="14 15">
    <name type="scientific">Limisphaera ngatamarikiensis</name>
    <dbReference type="NCBI Taxonomy" id="1324935"/>
    <lineage>
        <taxon>Bacteria</taxon>
        <taxon>Pseudomonadati</taxon>
        <taxon>Verrucomicrobiota</taxon>
        <taxon>Verrucomicrobiia</taxon>
        <taxon>Limisphaerales</taxon>
        <taxon>Limisphaeraceae</taxon>
        <taxon>Limisphaera</taxon>
    </lineage>
</organism>
<evidence type="ECO:0000256" key="3">
    <source>
        <dbReference type="ARBA" id="ARBA00022676"/>
    </source>
</evidence>
<feature type="transmembrane region" description="Helical" evidence="13">
    <location>
        <begin position="196"/>
        <end position="214"/>
    </location>
</feature>
<comment type="caution">
    <text evidence="14">The sequence shown here is derived from an EMBL/GenBank/DDBJ whole genome shotgun (WGS) entry which is preliminary data.</text>
</comment>
<evidence type="ECO:0000256" key="8">
    <source>
        <dbReference type="ARBA" id="ARBA00022989"/>
    </source>
</evidence>
<dbReference type="GO" id="GO:0009252">
    <property type="term" value="P:peptidoglycan biosynthetic process"/>
    <property type="evidence" value="ECO:0007669"/>
    <property type="project" value="UniProtKB-KW"/>
</dbReference>
<gene>
    <name evidence="14" type="primary">rodA</name>
    <name evidence="14" type="ORF">G4L39_02685</name>
</gene>
<comment type="subcellular location">
    <subcellularLocation>
        <location evidence="1">Membrane</location>
        <topology evidence="1">Multi-pass membrane protein</topology>
    </subcellularLocation>
</comment>
<dbReference type="GO" id="GO:0015648">
    <property type="term" value="F:lipid-linked peptidoglycan transporter activity"/>
    <property type="evidence" value="ECO:0007669"/>
    <property type="project" value="TreeGrafter"/>
</dbReference>
<feature type="transmembrane region" description="Helical" evidence="13">
    <location>
        <begin position="341"/>
        <end position="362"/>
    </location>
</feature>
<dbReference type="GO" id="GO:0071555">
    <property type="term" value="P:cell wall organization"/>
    <property type="evidence" value="ECO:0007669"/>
    <property type="project" value="UniProtKB-KW"/>
</dbReference>
<sequence>MNDPQLQPGPSRVDATLWVAVAGLVLLGLAFVASSTLAAEELNRVPFWQRSWVRQGIWYVVGGACAAALCSVDYRVLARWSPVVYVGMILVLVLVLVPGIGAVRFGARRWLDLGPVQVQPSEFAKLVLILMLAHFLSRPREELRQPAVFWRALGLTALPFVLILREPDLGTALLLWPTALAMLWAAEVPEVYLRRLVVGCALGAICLVANLLFAPPRWQIPLEEYQRQRILVYFGRDFAPPDATPEERQRARALQEARSYQVRQALIAVGSGGWWGKGWGQGTQIALGFLPRTAAHNDFIFSVIAEEKGFVGSVTVLTLYGVMLLRGLHIARQARDRLGRLIVVGVVTLLFSQVFINIGMNIRLMPVTGVPLPLLSYGGSSVVVSLIAAGLMQNVHSHGRGYPT</sequence>
<keyword evidence="5 13" id="KW-0812">Transmembrane</keyword>
<dbReference type="GO" id="GO:0008360">
    <property type="term" value="P:regulation of cell shape"/>
    <property type="evidence" value="ECO:0007669"/>
    <property type="project" value="UniProtKB-KW"/>
</dbReference>
<dbReference type="GO" id="GO:0051301">
    <property type="term" value="P:cell division"/>
    <property type="evidence" value="ECO:0007669"/>
    <property type="project" value="InterPro"/>
</dbReference>
<evidence type="ECO:0000313" key="14">
    <source>
        <dbReference type="EMBL" id="NGO38303.1"/>
    </source>
</evidence>
<dbReference type="GO" id="GO:0016757">
    <property type="term" value="F:glycosyltransferase activity"/>
    <property type="evidence" value="ECO:0007669"/>
    <property type="project" value="UniProtKB-KW"/>
</dbReference>
<evidence type="ECO:0000313" key="15">
    <source>
        <dbReference type="Proteomes" id="UP000477311"/>
    </source>
</evidence>
<evidence type="ECO:0000256" key="2">
    <source>
        <dbReference type="ARBA" id="ARBA00022475"/>
    </source>
</evidence>
<evidence type="ECO:0000256" key="13">
    <source>
        <dbReference type="SAM" id="Phobius"/>
    </source>
</evidence>
<evidence type="ECO:0000256" key="7">
    <source>
        <dbReference type="ARBA" id="ARBA00022984"/>
    </source>
</evidence>
<keyword evidence="8 13" id="KW-1133">Transmembrane helix</keyword>
<feature type="transmembrane region" description="Helical" evidence="13">
    <location>
        <begin position="170"/>
        <end position="189"/>
    </location>
</feature>
<keyword evidence="10" id="KW-0961">Cell wall biogenesis/degradation</keyword>
<evidence type="ECO:0000256" key="12">
    <source>
        <dbReference type="ARBA" id="ARBA00033270"/>
    </source>
</evidence>
<dbReference type="PANTHER" id="PTHR30474">
    <property type="entry name" value="CELL CYCLE PROTEIN"/>
    <property type="match status" value="1"/>
</dbReference>
<evidence type="ECO:0000256" key="9">
    <source>
        <dbReference type="ARBA" id="ARBA00023136"/>
    </source>
</evidence>
<feature type="transmembrane region" description="Helical" evidence="13">
    <location>
        <begin position="374"/>
        <end position="392"/>
    </location>
</feature>
<dbReference type="RefSeq" id="WP_165105703.1">
    <property type="nucleotide sequence ID" value="NZ_JAAKYA010000014.1"/>
</dbReference>
<dbReference type="PANTHER" id="PTHR30474:SF1">
    <property type="entry name" value="PEPTIDOGLYCAN GLYCOSYLTRANSFERASE MRDB"/>
    <property type="match status" value="1"/>
</dbReference>
<dbReference type="InterPro" id="IPR001182">
    <property type="entry name" value="FtsW/RodA"/>
</dbReference>
<evidence type="ECO:0000256" key="1">
    <source>
        <dbReference type="ARBA" id="ARBA00004141"/>
    </source>
</evidence>
<keyword evidence="3" id="KW-0328">Glycosyltransferase</keyword>
<dbReference type="GO" id="GO:0032153">
    <property type="term" value="C:cell division site"/>
    <property type="evidence" value="ECO:0007669"/>
    <property type="project" value="TreeGrafter"/>
</dbReference>
<dbReference type="AlphaFoldDB" id="A0A6M1RKX9"/>
<dbReference type="Proteomes" id="UP000477311">
    <property type="component" value="Unassembled WGS sequence"/>
</dbReference>
<feature type="transmembrane region" description="Helical" evidence="13">
    <location>
        <begin position="83"/>
        <end position="106"/>
    </location>
</feature>
<evidence type="ECO:0000256" key="11">
    <source>
        <dbReference type="ARBA" id="ARBA00032370"/>
    </source>
</evidence>
<feature type="transmembrane region" description="Helical" evidence="13">
    <location>
        <begin position="15"/>
        <end position="37"/>
    </location>
</feature>
<keyword evidence="4" id="KW-0808">Transferase</keyword>
<dbReference type="EMBL" id="JAAKYA010000014">
    <property type="protein sequence ID" value="NGO38303.1"/>
    <property type="molecule type" value="Genomic_DNA"/>
</dbReference>
<protein>
    <recommendedName>
        <fullName evidence="12">Cell wall polymerase</fullName>
    </recommendedName>
    <alternativeName>
        <fullName evidence="11">Peptidoglycan polymerase</fullName>
    </alternativeName>
</protein>
<dbReference type="Pfam" id="PF01098">
    <property type="entry name" value="FTSW_RODA_SPOVE"/>
    <property type="match status" value="1"/>
</dbReference>
<dbReference type="GO" id="GO:0005886">
    <property type="term" value="C:plasma membrane"/>
    <property type="evidence" value="ECO:0007669"/>
    <property type="project" value="TreeGrafter"/>
</dbReference>
<keyword evidence="7" id="KW-0573">Peptidoglycan synthesis</keyword>
<keyword evidence="2" id="KW-1003">Cell membrane</keyword>
<evidence type="ECO:0000256" key="6">
    <source>
        <dbReference type="ARBA" id="ARBA00022960"/>
    </source>
</evidence>
<feature type="transmembrane region" description="Helical" evidence="13">
    <location>
        <begin position="148"/>
        <end position="164"/>
    </location>
</feature>
<dbReference type="PROSITE" id="PS00428">
    <property type="entry name" value="FTSW_RODA_SPOVE"/>
    <property type="match status" value="1"/>
</dbReference>
<keyword evidence="15" id="KW-1185">Reference proteome</keyword>
<keyword evidence="6" id="KW-0133">Cell shape</keyword>